<evidence type="ECO:0000313" key="2">
    <source>
        <dbReference type="EMBL" id="KAI3842310.1"/>
    </source>
</evidence>
<dbReference type="PANTHER" id="PTHR31374:SF133">
    <property type="entry name" value="(RAPE) HYPOTHETICAL PROTEIN"/>
    <property type="match status" value="1"/>
</dbReference>
<keyword evidence="3" id="KW-1185">Reference proteome</keyword>
<name>A0AAD4X4P0_9MAGN</name>
<protein>
    <recommendedName>
        <fullName evidence="4">SAUR family protein</fullName>
    </recommendedName>
</protein>
<sequence length="98" mass="11537">MCGVRDHHHVPRGCVAILVGQKEERFVIPVTYLNHQKFKVLLKEAEEYMGFFLNVQGLIEQEIMPTTCSCRHHNLHQHHNHHHHHHFLSVSCFKALED</sequence>
<dbReference type="InterPro" id="IPR003676">
    <property type="entry name" value="SAUR_fam"/>
</dbReference>
<evidence type="ECO:0000256" key="1">
    <source>
        <dbReference type="ARBA" id="ARBA00006974"/>
    </source>
</evidence>
<dbReference type="GO" id="GO:0009733">
    <property type="term" value="P:response to auxin"/>
    <property type="evidence" value="ECO:0007669"/>
    <property type="project" value="InterPro"/>
</dbReference>
<dbReference type="PANTHER" id="PTHR31374">
    <property type="entry name" value="AUXIN-INDUCED PROTEIN-LIKE-RELATED"/>
    <property type="match status" value="1"/>
</dbReference>
<dbReference type="EMBL" id="JAJJMB010017069">
    <property type="protein sequence ID" value="KAI3842310.1"/>
    <property type="molecule type" value="Genomic_DNA"/>
</dbReference>
<gene>
    <name evidence="2" type="ORF">MKW98_026100</name>
</gene>
<reference evidence="2" key="1">
    <citation type="submission" date="2022-04" db="EMBL/GenBank/DDBJ databases">
        <title>A functionally conserved STORR gene fusion in Papaver species that diverged 16.8 million years ago.</title>
        <authorList>
            <person name="Catania T."/>
        </authorList>
    </citation>
    <scope>NUCLEOTIDE SEQUENCE</scope>
    <source>
        <strain evidence="2">S-188037</strain>
    </source>
</reference>
<proteinExistence type="inferred from homology"/>
<evidence type="ECO:0000313" key="3">
    <source>
        <dbReference type="Proteomes" id="UP001202328"/>
    </source>
</evidence>
<comment type="caution">
    <text evidence="2">The sequence shown here is derived from an EMBL/GenBank/DDBJ whole genome shotgun (WGS) entry which is preliminary data.</text>
</comment>
<dbReference type="Proteomes" id="UP001202328">
    <property type="component" value="Unassembled WGS sequence"/>
</dbReference>
<organism evidence="2 3">
    <name type="scientific">Papaver atlanticum</name>
    <dbReference type="NCBI Taxonomy" id="357466"/>
    <lineage>
        <taxon>Eukaryota</taxon>
        <taxon>Viridiplantae</taxon>
        <taxon>Streptophyta</taxon>
        <taxon>Embryophyta</taxon>
        <taxon>Tracheophyta</taxon>
        <taxon>Spermatophyta</taxon>
        <taxon>Magnoliopsida</taxon>
        <taxon>Ranunculales</taxon>
        <taxon>Papaveraceae</taxon>
        <taxon>Papaveroideae</taxon>
        <taxon>Papaver</taxon>
    </lineage>
</organism>
<accession>A0AAD4X4P0</accession>
<comment type="similarity">
    <text evidence="1">Belongs to the ARG7 family.</text>
</comment>
<dbReference type="AlphaFoldDB" id="A0AAD4X4P0"/>
<dbReference type="Pfam" id="PF02519">
    <property type="entry name" value="Auxin_inducible"/>
    <property type="match status" value="1"/>
</dbReference>
<evidence type="ECO:0008006" key="4">
    <source>
        <dbReference type="Google" id="ProtNLM"/>
    </source>
</evidence>